<evidence type="ECO:0000259" key="22">
    <source>
        <dbReference type="PROSITE" id="PS50885"/>
    </source>
</evidence>
<evidence type="ECO:0000259" key="20">
    <source>
        <dbReference type="PROSITE" id="PS50109"/>
    </source>
</evidence>
<dbReference type="PANTHER" id="PTHR45339">
    <property type="entry name" value="HYBRID SIGNAL TRANSDUCTION HISTIDINE KINASE J"/>
    <property type="match status" value="1"/>
</dbReference>
<feature type="modified residue" description="4-aspartylphosphate" evidence="16">
    <location>
        <position position="726"/>
    </location>
</feature>
<evidence type="ECO:0000256" key="1">
    <source>
        <dbReference type="ARBA" id="ARBA00000085"/>
    </source>
</evidence>
<dbReference type="InterPro" id="IPR036097">
    <property type="entry name" value="HisK_dim/P_sf"/>
</dbReference>
<dbReference type="GO" id="GO:0005524">
    <property type="term" value="F:ATP binding"/>
    <property type="evidence" value="ECO:0007669"/>
    <property type="project" value="UniProtKB-KW"/>
</dbReference>
<feature type="coiled-coil region" evidence="17">
    <location>
        <begin position="240"/>
        <end position="285"/>
    </location>
</feature>
<evidence type="ECO:0000259" key="23">
    <source>
        <dbReference type="PROSITE" id="PS50894"/>
    </source>
</evidence>
<dbReference type="Pfam" id="PF09984">
    <property type="entry name" value="sCache_4"/>
    <property type="match status" value="1"/>
</dbReference>
<keyword evidence="5" id="KW-0997">Cell inner membrane</keyword>
<feature type="region of interest" description="Disordered" evidence="18">
    <location>
        <begin position="797"/>
        <end position="822"/>
    </location>
</feature>
<dbReference type="CDD" id="cd17546">
    <property type="entry name" value="REC_hyHK_CKI1_RcsC-like"/>
    <property type="match status" value="1"/>
</dbReference>
<dbReference type="SMART" id="SM00387">
    <property type="entry name" value="HATPase_c"/>
    <property type="match status" value="1"/>
</dbReference>
<dbReference type="Gene3D" id="6.10.340.10">
    <property type="match status" value="1"/>
</dbReference>
<evidence type="ECO:0000313" key="25">
    <source>
        <dbReference type="Proteomes" id="UP001239019"/>
    </source>
</evidence>
<dbReference type="PROSITE" id="PS50109">
    <property type="entry name" value="HIS_KIN"/>
    <property type="match status" value="1"/>
</dbReference>
<feature type="domain" description="HAMP" evidence="22">
    <location>
        <begin position="196"/>
        <end position="248"/>
    </location>
</feature>
<dbReference type="EMBL" id="JAVDDT010000001">
    <property type="protein sequence ID" value="MDQ2068281.1"/>
    <property type="molecule type" value="Genomic_DNA"/>
</dbReference>
<evidence type="ECO:0000313" key="24">
    <source>
        <dbReference type="EMBL" id="MDQ2068281.1"/>
    </source>
</evidence>
<dbReference type="InterPro" id="IPR011006">
    <property type="entry name" value="CheY-like_superfamily"/>
</dbReference>
<evidence type="ECO:0000256" key="11">
    <source>
        <dbReference type="ARBA" id="ARBA00022840"/>
    </source>
</evidence>
<reference evidence="24 25" key="1">
    <citation type="submission" date="2023-08" db="EMBL/GenBank/DDBJ databases">
        <title>Whole-genome sequencing of halo(alkali)philic microorganisms from hypersaline lakes.</title>
        <authorList>
            <person name="Sorokin D.Y."/>
            <person name="Abbas B."/>
            <person name="Merkel A.Y."/>
        </authorList>
    </citation>
    <scope>NUCLEOTIDE SEQUENCE [LARGE SCALE GENOMIC DNA]</scope>
    <source>
        <strain evidence="24 25">AB-CW4</strain>
    </source>
</reference>
<dbReference type="SUPFAM" id="SSF158472">
    <property type="entry name" value="HAMP domain-like"/>
    <property type="match status" value="1"/>
</dbReference>
<dbReference type="SUPFAM" id="SSF47384">
    <property type="entry name" value="Homodimeric domain of signal transducing histidine kinase"/>
    <property type="match status" value="1"/>
</dbReference>
<dbReference type="Gene3D" id="1.10.287.130">
    <property type="match status" value="1"/>
</dbReference>
<dbReference type="PANTHER" id="PTHR45339:SF1">
    <property type="entry name" value="HYBRID SIGNAL TRANSDUCTION HISTIDINE KINASE J"/>
    <property type="match status" value="1"/>
</dbReference>
<dbReference type="Pfam" id="PF02518">
    <property type="entry name" value="HATPase_c"/>
    <property type="match status" value="1"/>
</dbReference>
<feature type="domain" description="Histidine kinase" evidence="20">
    <location>
        <begin position="295"/>
        <end position="516"/>
    </location>
</feature>
<evidence type="ECO:0000256" key="19">
    <source>
        <dbReference type="SAM" id="Phobius"/>
    </source>
</evidence>
<keyword evidence="14 19" id="KW-0472">Membrane</keyword>
<dbReference type="Pfam" id="PF00072">
    <property type="entry name" value="Response_reg"/>
    <property type="match status" value="1"/>
</dbReference>
<dbReference type="Proteomes" id="UP001239019">
    <property type="component" value="Unassembled WGS sequence"/>
</dbReference>
<keyword evidence="11 24" id="KW-0067">ATP-binding</keyword>
<dbReference type="InterPro" id="IPR005467">
    <property type="entry name" value="His_kinase_dom"/>
</dbReference>
<comment type="catalytic activity">
    <reaction evidence="1">
        <text>ATP + protein L-histidine = ADP + protein N-phospho-L-histidine.</text>
        <dbReference type="EC" id="2.7.13.3"/>
    </reaction>
</comment>
<dbReference type="PROSITE" id="PS50894">
    <property type="entry name" value="HPT"/>
    <property type="match status" value="1"/>
</dbReference>
<evidence type="ECO:0000256" key="10">
    <source>
        <dbReference type="ARBA" id="ARBA00022777"/>
    </source>
</evidence>
<keyword evidence="8 19" id="KW-0812">Transmembrane</keyword>
<evidence type="ECO:0000256" key="9">
    <source>
        <dbReference type="ARBA" id="ARBA00022741"/>
    </source>
</evidence>
<evidence type="ECO:0000256" key="8">
    <source>
        <dbReference type="ARBA" id="ARBA00022692"/>
    </source>
</evidence>
<dbReference type="Gene3D" id="1.20.120.160">
    <property type="entry name" value="HPT domain"/>
    <property type="match status" value="1"/>
</dbReference>
<comment type="caution">
    <text evidence="24">The sequence shown here is derived from an EMBL/GenBank/DDBJ whole genome shotgun (WGS) entry which is preliminary data.</text>
</comment>
<keyword evidence="17" id="KW-0175">Coiled coil</keyword>
<evidence type="ECO:0000256" key="13">
    <source>
        <dbReference type="ARBA" id="ARBA00023012"/>
    </source>
</evidence>
<evidence type="ECO:0000256" key="7">
    <source>
        <dbReference type="ARBA" id="ARBA00022679"/>
    </source>
</evidence>
<dbReference type="Gene3D" id="3.30.565.10">
    <property type="entry name" value="Histidine kinase-like ATPase, C-terminal domain"/>
    <property type="match status" value="1"/>
</dbReference>
<evidence type="ECO:0000256" key="12">
    <source>
        <dbReference type="ARBA" id="ARBA00022989"/>
    </source>
</evidence>
<feature type="modified residue" description="Phosphohistidine" evidence="15">
    <location>
        <position position="863"/>
    </location>
</feature>
<evidence type="ECO:0000256" key="4">
    <source>
        <dbReference type="ARBA" id="ARBA00022475"/>
    </source>
</evidence>
<dbReference type="InterPro" id="IPR001789">
    <property type="entry name" value="Sig_transdc_resp-reg_receiver"/>
</dbReference>
<evidence type="ECO:0000256" key="3">
    <source>
        <dbReference type="ARBA" id="ARBA00012438"/>
    </source>
</evidence>
<dbReference type="InterPro" id="IPR008207">
    <property type="entry name" value="Sig_transdc_His_kin_Hpt_dom"/>
</dbReference>
<feature type="domain" description="Response regulatory" evidence="21">
    <location>
        <begin position="677"/>
        <end position="793"/>
    </location>
</feature>
<comment type="subcellular location">
    <subcellularLocation>
        <location evidence="2">Cell inner membrane</location>
        <topology evidence="2">Multi-pass membrane protein</topology>
    </subcellularLocation>
</comment>
<dbReference type="CDD" id="cd16922">
    <property type="entry name" value="HATPase_EvgS-ArcB-TorS-like"/>
    <property type="match status" value="1"/>
</dbReference>
<evidence type="ECO:0000256" key="17">
    <source>
        <dbReference type="SAM" id="Coils"/>
    </source>
</evidence>
<dbReference type="Pfam" id="PF00672">
    <property type="entry name" value="HAMP"/>
    <property type="match status" value="1"/>
</dbReference>
<dbReference type="InterPro" id="IPR003660">
    <property type="entry name" value="HAMP_dom"/>
</dbReference>
<evidence type="ECO:0000256" key="5">
    <source>
        <dbReference type="ARBA" id="ARBA00022519"/>
    </source>
</evidence>
<keyword evidence="6 16" id="KW-0597">Phosphoprotein</keyword>
<dbReference type="SMART" id="SM00304">
    <property type="entry name" value="HAMP"/>
    <property type="match status" value="1"/>
</dbReference>
<dbReference type="CDD" id="cd00088">
    <property type="entry name" value="HPT"/>
    <property type="match status" value="1"/>
</dbReference>
<feature type="domain" description="HPt" evidence="23">
    <location>
        <begin position="824"/>
        <end position="919"/>
    </location>
</feature>
<organism evidence="24 25">
    <name type="scientific">Natronospira bacteriovora</name>
    <dbReference type="NCBI Taxonomy" id="3069753"/>
    <lineage>
        <taxon>Bacteria</taxon>
        <taxon>Pseudomonadati</taxon>
        <taxon>Pseudomonadota</taxon>
        <taxon>Gammaproteobacteria</taxon>
        <taxon>Natronospirales</taxon>
        <taxon>Natronospiraceae</taxon>
        <taxon>Natronospira</taxon>
    </lineage>
</organism>
<dbReference type="SUPFAM" id="SSF52172">
    <property type="entry name" value="CheY-like"/>
    <property type="match status" value="1"/>
</dbReference>
<dbReference type="Pfam" id="PF00512">
    <property type="entry name" value="HisKA"/>
    <property type="match status" value="1"/>
</dbReference>
<evidence type="ECO:0000256" key="18">
    <source>
        <dbReference type="SAM" id="MobiDB-lite"/>
    </source>
</evidence>
<dbReference type="InterPro" id="IPR003661">
    <property type="entry name" value="HisK_dim/P_dom"/>
</dbReference>
<protein>
    <recommendedName>
        <fullName evidence="3">histidine kinase</fullName>
        <ecNumber evidence="3">2.7.13.3</ecNumber>
    </recommendedName>
</protein>
<gene>
    <name evidence="24" type="ORF">RBH19_00150</name>
</gene>
<dbReference type="CDD" id="cd00082">
    <property type="entry name" value="HisKA"/>
    <property type="match status" value="1"/>
</dbReference>
<keyword evidence="13" id="KW-0902">Two-component regulatory system</keyword>
<evidence type="ECO:0000256" key="2">
    <source>
        <dbReference type="ARBA" id="ARBA00004429"/>
    </source>
</evidence>
<dbReference type="RefSeq" id="WP_306726768.1">
    <property type="nucleotide sequence ID" value="NZ_JAVDDT010000001.1"/>
</dbReference>
<dbReference type="CDD" id="cd06225">
    <property type="entry name" value="HAMP"/>
    <property type="match status" value="1"/>
</dbReference>
<dbReference type="Gene3D" id="3.40.50.2300">
    <property type="match status" value="1"/>
</dbReference>
<feature type="compositionally biased region" description="Low complexity" evidence="18">
    <location>
        <begin position="799"/>
        <end position="809"/>
    </location>
</feature>
<dbReference type="InterPro" id="IPR003594">
    <property type="entry name" value="HATPase_dom"/>
</dbReference>
<keyword evidence="12 19" id="KW-1133">Transmembrane helix</keyword>
<dbReference type="InterPro" id="IPR004358">
    <property type="entry name" value="Sig_transdc_His_kin-like_C"/>
</dbReference>
<accession>A0ABU0W2N4</accession>
<keyword evidence="25" id="KW-1185">Reference proteome</keyword>
<keyword evidence="10" id="KW-0418">Kinase</keyword>
<keyword evidence="9" id="KW-0547">Nucleotide-binding</keyword>
<dbReference type="SUPFAM" id="SSF55874">
    <property type="entry name" value="ATPase domain of HSP90 chaperone/DNA topoisomerase II/histidine kinase"/>
    <property type="match status" value="1"/>
</dbReference>
<evidence type="ECO:0000259" key="21">
    <source>
        <dbReference type="PROSITE" id="PS50110"/>
    </source>
</evidence>
<keyword evidence="4" id="KW-1003">Cell membrane</keyword>
<dbReference type="PRINTS" id="PR00344">
    <property type="entry name" value="BCTRLSENSOR"/>
</dbReference>
<evidence type="ECO:0000256" key="14">
    <source>
        <dbReference type="ARBA" id="ARBA00023136"/>
    </source>
</evidence>
<dbReference type="EC" id="2.7.13.3" evidence="3"/>
<dbReference type="SMART" id="SM00388">
    <property type="entry name" value="HisKA"/>
    <property type="match status" value="1"/>
</dbReference>
<dbReference type="PROSITE" id="PS50885">
    <property type="entry name" value="HAMP"/>
    <property type="match status" value="1"/>
</dbReference>
<dbReference type="Pfam" id="PF01627">
    <property type="entry name" value="Hpt"/>
    <property type="match status" value="1"/>
</dbReference>
<evidence type="ECO:0000256" key="16">
    <source>
        <dbReference type="PROSITE-ProRule" id="PRU00169"/>
    </source>
</evidence>
<dbReference type="InterPro" id="IPR036890">
    <property type="entry name" value="HATPase_C_sf"/>
</dbReference>
<dbReference type="SUPFAM" id="SSF47226">
    <property type="entry name" value="Histidine-containing phosphotransfer domain, HPT domain"/>
    <property type="match status" value="1"/>
</dbReference>
<keyword evidence="7" id="KW-0808">Transferase</keyword>
<feature type="transmembrane region" description="Helical" evidence="19">
    <location>
        <begin position="6"/>
        <end position="30"/>
    </location>
</feature>
<dbReference type="InterPro" id="IPR019247">
    <property type="entry name" value="Histidine_kinase_BarA_N"/>
</dbReference>
<evidence type="ECO:0000256" key="15">
    <source>
        <dbReference type="PROSITE-ProRule" id="PRU00110"/>
    </source>
</evidence>
<sequence length="919" mass="100159">MRLRLRTQILLIALLPTALVAFVIGGYLLMTRVADLHESQIRLGETIAEHLAPASEFAVLSGDRRVLERLTNQLVQKDNVWQVSIYDAEDRLLAEATSSLEKSDVPGWIGWFYPGSSERLLFEAPIEIADDPIGDFEGLFSDPETAATNDAVIGRVVVELSSQPLQSRQAEVLRFGSLLILVGLIIAFALATRAGLNIVRPINNVVQAFRQFGNGDLNTRVSVQSRGETALLEQGFNDLAAEIQTSRERMEAEIEQATSELQETLEAVEIQNVELDLARKRAEESNRIKSEFLANISHEIRTPMNAIFGYTQLLARTTANDSQKDYIQTIQRSAESLLALLEDVLNLSRIEAGRVEVDNNPFSPEALFEELITIMAPAAHEKGLDLLWCPESPLPSQVHGDAVKLRQIVSNLLSNACKFTDQGSVSLKARVESKAEGRGWLVVKVEDTGIGIRDSDLPRLFQAFTQLDSSSSRRHQGAGLGLVICDQLSRLMGGNIHVDSQAGVGSTFSVHIPLDAIEHADGNAQIIPPILVQAQDKSIASSLAGRLTQIGGRILEPSVADDKPGPKDAGKGDDAPLLLIGLSRREVVAMIRGDASLPGLQKLPEGFRTSVVLASTQDSIELESLRTRLGAPCLPMTCSRSLLEKTLAAAKDEQADTLPVALLGEEISEQSHLSGLRLMVVEDNRINRHLTTEFLESAGASVRAAVDGHDALDIAAQWKPDAVLMDIQLPDMDGLETSQRLRKGFGYDRIPILALTASASEEEHRRCLRGGLDAVLVKPVRAETLISRVRRAIEDYAEETPTSETPETTLPRKTSRQPMGRDASGKLRADIADMVASDLPSQLSTARTFLEKGDLKGLDSEVHTIKGTAAFCGFPDLQAACEAIRLAIAETRANPDGHLETLMETLEREAQQVLDELKG</sequence>
<dbReference type="InterPro" id="IPR036641">
    <property type="entry name" value="HPT_dom_sf"/>
</dbReference>
<dbReference type="SMART" id="SM00448">
    <property type="entry name" value="REC"/>
    <property type="match status" value="1"/>
</dbReference>
<proteinExistence type="predicted"/>
<evidence type="ECO:0000256" key="6">
    <source>
        <dbReference type="ARBA" id="ARBA00022553"/>
    </source>
</evidence>
<dbReference type="PROSITE" id="PS50110">
    <property type="entry name" value="RESPONSE_REGULATORY"/>
    <property type="match status" value="1"/>
</dbReference>
<name>A0ABU0W2N4_9GAMM</name>